<dbReference type="PANTHER" id="PTHR42883:SF2">
    <property type="entry name" value="THYMIDYLYLTRANSFERASE"/>
    <property type="match status" value="1"/>
</dbReference>
<dbReference type="NCBIfam" id="TIGR01208">
    <property type="entry name" value="rmlA_long"/>
    <property type="match status" value="1"/>
</dbReference>
<dbReference type="SUPFAM" id="SSF53448">
    <property type="entry name" value="Nucleotide-diphospho-sugar transferases"/>
    <property type="match status" value="1"/>
</dbReference>
<dbReference type="SUPFAM" id="SSF51161">
    <property type="entry name" value="Trimeric LpxA-like enzymes"/>
    <property type="match status" value="1"/>
</dbReference>
<dbReference type="InterPro" id="IPR029044">
    <property type="entry name" value="Nucleotide-diphossugar_trans"/>
</dbReference>
<dbReference type="Gene3D" id="2.160.10.10">
    <property type="entry name" value="Hexapeptide repeat proteins"/>
    <property type="match status" value="1"/>
</dbReference>
<sequence length="355" mass="37990">MKALILSGGMGTRLRPLTHAMPKQLIPLANKPVLFHALEAVRDAGITDIGIIVGDWHKEISRAVGDGSRFDLRVRYIRQEAPFGLAHCVLIARDFLGDDDFAMYLGDNVFGDGIAEAADRFRHSRPAAQVSVTPVGTPQEYGIVETGPGGRVSELREKPRRPRSNLAVTGAYFFTPIVHDAVRAIEPSRRGEREITDALQWLVDQGHDVRAVEVTGWWKDTGRIDDILDGNRLLLDSAESRIEGSIDAASTALGPVIVAPGARIIRSHLRGPLIIGEGSIVEDSYIGPHTSIGAGCVLSEAGVSGSILLDGAAVSDVNGIHWSVIGRSARVGATPAGTARHRLVVGDHTELDVVA</sequence>
<protein>
    <submittedName>
        <fullName evidence="2">NDP-glucose synthase</fullName>
    </submittedName>
</protein>
<dbReference type="CDD" id="cd04189">
    <property type="entry name" value="G1P_TT_long"/>
    <property type="match status" value="1"/>
</dbReference>
<dbReference type="PANTHER" id="PTHR42883">
    <property type="entry name" value="GLUCOSE-1-PHOSPHATE THYMIDYLTRANSFERASE"/>
    <property type="match status" value="1"/>
</dbReference>
<accession>A0A2Z5E4N1</accession>
<dbReference type="AlphaFoldDB" id="A0A2Z5E4N1"/>
<dbReference type="InterPro" id="IPR005908">
    <property type="entry name" value="G1P_thy_trans_l"/>
</dbReference>
<dbReference type="Gene3D" id="3.90.550.10">
    <property type="entry name" value="Spore Coat Polysaccharide Biosynthesis Protein SpsA, Chain A"/>
    <property type="match status" value="1"/>
</dbReference>
<proteinExistence type="predicted"/>
<feature type="domain" description="Nucleotidyl transferase" evidence="1">
    <location>
        <begin position="2"/>
        <end position="235"/>
    </location>
</feature>
<evidence type="ECO:0000259" key="1">
    <source>
        <dbReference type="Pfam" id="PF00483"/>
    </source>
</evidence>
<gene>
    <name evidence="2" type="primary">srcmD</name>
</gene>
<organism evidence="2">
    <name type="scientific">Streptomyces roseiscleroticus</name>
    <dbReference type="NCBI Taxonomy" id="1972"/>
    <lineage>
        <taxon>Bacteria</taxon>
        <taxon>Bacillati</taxon>
        <taxon>Actinomycetota</taxon>
        <taxon>Actinomycetes</taxon>
        <taxon>Kitasatosporales</taxon>
        <taxon>Streptomycetaceae</taxon>
        <taxon>Streptomyces</taxon>
    </lineage>
</organism>
<dbReference type="Pfam" id="PF00483">
    <property type="entry name" value="NTP_transferase"/>
    <property type="match status" value="1"/>
</dbReference>
<reference evidence="2" key="1">
    <citation type="journal article" date="2018" name="J. Biol. Eng.">
        <title>Manipulation of two regulatory genes for efficient production of chromomycins in Streptomyces reseiscleroticus.</title>
        <authorList>
            <person name="Sun L."/>
            <person name="Zeng J."/>
            <person name="Cui P."/>
            <person name="Wang W."/>
            <person name="Yu D."/>
            <person name="Zhan J."/>
        </authorList>
    </citation>
    <scope>NUCLEOTIDE SEQUENCE</scope>
    <source>
        <strain evidence="2">ATCC 53903</strain>
    </source>
</reference>
<evidence type="ECO:0000313" key="2">
    <source>
        <dbReference type="EMBL" id="AXB74569.1"/>
    </source>
</evidence>
<dbReference type="EMBL" id="MG975976">
    <property type="protein sequence ID" value="AXB74569.1"/>
    <property type="molecule type" value="Genomic_DNA"/>
</dbReference>
<dbReference type="InterPro" id="IPR011004">
    <property type="entry name" value="Trimer_LpxA-like_sf"/>
</dbReference>
<name>A0A2Z5E4N1_9ACTN</name>
<dbReference type="InterPro" id="IPR005835">
    <property type="entry name" value="NTP_transferase_dom"/>
</dbReference>